<dbReference type="KEGG" id="smo:SELMODRAFT_80277"/>
<evidence type="ECO:0000313" key="7">
    <source>
        <dbReference type="EMBL" id="EFJ35778.1"/>
    </source>
</evidence>
<comment type="subcellular location">
    <subcellularLocation>
        <location evidence="1">Mitochondrion inner membrane</location>
    </subcellularLocation>
</comment>
<keyword evidence="8" id="KW-1185">Reference proteome</keyword>
<dbReference type="eggNOG" id="KOG4411">
    <property type="taxonomic scope" value="Eukaryota"/>
</dbReference>
<dbReference type="Gramene" id="EFJ35778">
    <property type="protein sequence ID" value="EFJ35778"/>
    <property type="gene ID" value="SELMODRAFT_80277"/>
</dbReference>
<keyword evidence="3" id="KW-0809">Transit peptide</keyword>
<proteinExistence type="inferred from homology"/>
<dbReference type="PANTHER" id="PTHR21181:SF13">
    <property type="entry name" value="NADH DEHYDROGENASE (UBIQUINONE) COMPLEX I, ASSEMBLY FACTOR 6"/>
    <property type="match status" value="1"/>
</dbReference>
<evidence type="ECO:0000256" key="2">
    <source>
        <dbReference type="ARBA" id="ARBA00022792"/>
    </source>
</evidence>
<dbReference type="InParanoid" id="D8QXA7"/>
<dbReference type="EMBL" id="GL377568">
    <property type="protein sequence ID" value="EFJ35778.1"/>
    <property type="molecule type" value="Genomic_DNA"/>
</dbReference>
<keyword evidence="5" id="KW-0472">Membrane</keyword>
<organism evidence="8">
    <name type="scientific">Selaginella moellendorffii</name>
    <name type="common">Spikemoss</name>
    <dbReference type="NCBI Taxonomy" id="88036"/>
    <lineage>
        <taxon>Eukaryota</taxon>
        <taxon>Viridiplantae</taxon>
        <taxon>Streptophyta</taxon>
        <taxon>Embryophyta</taxon>
        <taxon>Tracheophyta</taxon>
        <taxon>Lycopodiopsida</taxon>
        <taxon>Selaginellales</taxon>
        <taxon>Selaginellaceae</taxon>
        <taxon>Selaginella</taxon>
    </lineage>
</organism>
<dbReference type="AlphaFoldDB" id="D8QXA7"/>
<dbReference type="Proteomes" id="UP000001514">
    <property type="component" value="Unassembled WGS sequence"/>
</dbReference>
<evidence type="ECO:0008006" key="9">
    <source>
        <dbReference type="Google" id="ProtNLM"/>
    </source>
</evidence>
<evidence type="ECO:0000256" key="5">
    <source>
        <dbReference type="ARBA" id="ARBA00023136"/>
    </source>
</evidence>
<accession>D8QXA7</accession>
<evidence type="ECO:0000256" key="6">
    <source>
        <dbReference type="ARBA" id="ARBA00038273"/>
    </source>
</evidence>
<evidence type="ECO:0000256" key="4">
    <source>
        <dbReference type="ARBA" id="ARBA00023128"/>
    </source>
</evidence>
<dbReference type="Gene3D" id="1.10.600.10">
    <property type="entry name" value="Farnesyl Diphosphate Synthase"/>
    <property type="match status" value="1"/>
</dbReference>
<sequence>MSRASALNYCVNQVRRYDYKNYLCLLQLPRSGGLRDAAFALRAFNVETATAKDTARDPSLATLRLAWWKDSIDKLFSRAAATPEHPVLSMLDHVNRERRLSKHWFSRIIDARVADAELSAPPRDVGEIERYAESTASALLYLTLEAAGVRSTKADHAASHTGKAAGISLLLEATAHHSAKRVCYIPVEVAVKHGVSQEDLYRGVRGDEGVARAVFEVASVAHAHLEKARALAKDVPREASPVMLPAVATDEFLATLMRSGFDPFDPRLRRGVCGVSPLWMLLKLKWHSLRGSY</sequence>
<dbReference type="STRING" id="88036.D8QXA7"/>
<reference evidence="7 8" key="1">
    <citation type="journal article" date="2011" name="Science">
        <title>The Selaginella genome identifies genetic changes associated with the evolution of vascular plants.</title>
        <authorList>
            <person name="Banks J.A."/>
            <person name="Nishiyama T."/>
            <person name="Hasebe M."/>
            <person name="Bowman J.L."/>
            <person name="Gribskov M."/>
            <person name="dePamphilis C."/>
            <person name="Albert V.A."/>
            <person name="Aono N."/>
            <person name="Aoyama T."/>
            <person name="Ambrose B.A."/>
            <person name="Ashton N.W."/>
            <person name="Axtell M.J."/>
            <person name="Barker E."/>
            <person name="Barker M.S."/>
            <person name="Bennetzen J.L."/>
            <person name="Bonawitz N.D."/>
            <person name="Chapple C."/>
            <person name="Cheng C."/>
            <person name="Correa L.G."/>
            <person name="Dacre M."/>
            <person name="DeBarry J."/>
            <person name="Dreyer I."/>
            <person name="Elias M."/>
            <person name="Engstrom E.M."/>
            <person name="Estelle M."/>
            <person name="Feng L."/>
            <person name="Finet C."/>
            <person name="Floyd S.K."/>
            <person name="Frommer W.B."/>
            <person name="Fujita T."/>
            <person name="Gramzow L."/>
            <person name="Gutensohn M."/>
            <person name="Harholt J."/>
            <person name="Hattori M."/>
            <person name="Heyl A."/>
            <person name="Hirai T."/>
            <person name="Hiwatashi Y."/>
            <person name="Ishikawa M."/>
            <person name="Iwata M."/>
            <person name="Karol K.G."/>
            <person name="Koehler B."/>
            <person name="Kolukisaoglu U."/>
            <person name="Kubo M."/>
            <person name="Kurata T."/>
            <person name="Lalonde S."/>
            <person name="Li K."/>
            <person name="Li Y."/>
            <person name="Litt A."/>
            <person name="Lyons E."/>
            <person name="Manning G."/>
            <person name="Maruyama T."/>
            <person name="Michael T.P."/>
            <person name="Mikami K."/>
            <person name="Miyazaki S."/>
            <person name="Morinaga S."/>
            <person name="Murata T."/>
            <person name="Mueller-Roeber B."/>
            <person name="Nelson D.R."/>
            <person name="Obara M."/>
            <person name="Oguri Y."/>
            <person name="Olmstead R.G."/>
            <person name="Onodera N."/>
            <person name="Petersen B.L."/>
            <person name="Pils B."/>
            <person name="Prigge M."/>
            <person name="Rensing S.A."/>
            <person name="Riano-Pachon D.M."/>
            <person name="Roberts A.W."/>
            <person name="Sato Y."/>
            <person name="Scheller H.V."/>
            <person name="Schulz B."/>
            <person name="Schulz C."/>
            <person name="Shakirov E.V."/>
            <person name="Shibagaki N."/>
            <person name="Shinohara N."/>
            <person name="Shippen D.E."/>
            <person name="Soerensen I."/>
            <person name="Sotooka R."/>
            <person name="Sugimoto N."/>
            <person name="Sugita M."/>
            <person name="Sumikawa N."/>
            <person name="Tanurdzic M."/>
            <person name="Theissen G."/>
            <person name="Ulvskov P."/>
            <person name="Wakazuki S."/>
            <person name="Weng J.K."/>
            <person name="Willats W.W."/>
            <person name="Wipf D."/>
            <person name="Wolf P.G."/>
            <person name="Yang L."/>
            <person name="Zimmer A.D."/>
            <person name="Zhu Q."/>
            <person name="Mitros T."/>
            <person name="Hellsten U."/>
            <person name="Loque D."/>
            <person name="Otillar R."/>
            <person name="Salamov A."/>
            <person name="Schmutz J."/>
            <person name="Shapiro H."/>
            <person name="Lindquist E."/>
            <person name="Lucas S."/>
            <person name="Rokhsar D."/>
            <person name="Grigoriev I.V."/>
        </authorList>
    </citation>
    <scope>NUCLEOTIDE SEQUENCE [LARGE SCALE GENOMIC DNA]</scope>
</reference>
<protein>
    <recommendedName>
        <fullName evidence="9">Phytoene synthase</fullName>
    </recommendedName>
</protein>
<name>D8QXA7_SELML</name>
<dbReference type="GO" id="GO:0032981">
    <property type="term" value="P:mitochondrial respiratory chain complex I assembly"/>
    <property type="evidence" value="ECO:0000318"/>
    <property type="project" value="GO_Central"/>
</dbReference>
<keyword evidence="4" id="KW-0496">Mitochondrion</keyword>
<dbReference type="InterPro" id="IPR008949">
    <property type="entry name" value="Isoprenoid_synthase_dom_sf"/>
</dbReference>
<evidence type="ECO:0000256" key="1">
    <source>
        <dbReference type="ARBA" id="ARBA00004273"/>
    </source>
</evidence>
<dbReference type="OrthoDB" id="10252354at2759"/>
<evidence type="ECO:0000313" key="8">
    <source>
        <dbReference type="Proteomes" id="UP000001514"/>
    </source>
</evidence>
<dbReference type="InterPro" id="IPR002060">
    <property type="entry name" value="Squ/phyt_synthse"/>
</dbReference>
<dbReference type="PANTHER" id="PTHR21181">
    <property type="match status" value="1"/>
</dbReference>
<evidence type="ECO:0000256" key="3">
    <source>
        <dbReference type="ARBA" id="ARBA00022946"/>
    </source>
</evidence>
<dbReference type="GO" id="GO:0005739">
    <property type="term" value="C:mitochondrion"/>
    <property type="evidence" value="ECO:0000318"/>
    <property type="project" value="GO_Central"/>
</dbReference>
<gene>
    <name evidence="7" type="ORF">SELMODRAFT_80277</name>
</gene>
<comment type="similarity">
    <text evidence="6">Belongs to the NDUFAF6 family.</text>
</comment>
<keyword evidence="2" id="KW-0999">Mitochondrion inner membrane</keyword>
<dbReference type="SUPFAM" id="SSF48576">
    <property type="entry name" value="Terpenoid synthases"/>
    <property type="match status" value="1"/>
</dbReference>
<dbReference type="Pfam" id="PF00494">
    <property type="entry name" value="SQS_PSY"/>
    <property type="match status" value="1"/>
</dbReference>
<dbReference type="GO" id="GO:0005743">
    <property type="term" value="C:mitochondrial inner membrane"/>
    <property type="evidence" value="ECO:0007669"/>
    <property type="project" value="UniProtKB-SubCell"/>
</dbReference>
<dbReference type="OMA" id="YNDPMPD"/>
<dbReference type="HOGENOM" id="CLU_037269_6_0_1"/>
<dbReference type="FunCoup" id="D8QXA7">
    <property type="interactions" value="3348"/>
</dbReference>